<dbReference type="InterPro" id="IPR002293">
    <property type="entry name" value="AA/rel_permease1"/>
</dbReference>
<keyword evidence="5 6" id="KW-0472">Membrane</keyword>
<feature type="transmembrane region" description="Helical" evidence="6">
    <location>
        <begin position="221"/>
        <end position="242"/>
    </location>
</feature>
<dbReference type="EMBL" id="JAERRG010000036">
    <property type="protein sequence ID" value="MBL1119770.1"/>
    <property type="molecule type" value="Genomic_DNA"/>
</dbReference>
<feature type="transmembrane region" description="Helical" evidence="6">
    <location>
        <begin position="383"/>
        <end position="404"/>
    </location>
</feature>
<dbReference type="Proteomes" id="UP000621510">
    <property type="component" value="Unassembled WGS sequence"/>
</dbReference>
<evidence type="ECO:0000256" key="5">
    <source>
        <dbReference type="ARBA" id="ARBA00023136"/>
    </source>
</evidence>
<evidence type="ECO:0000313" key="7">
    <source>
        <dbReference type="EMBL" id="MBL1119770.1"/>
    </source>
</evidence>
<evidence type="ECO:0000256" key="2">
    <source>
        <dbReference type="ARBA" id="ARBA00022448"/>
    </source>
</evidence>
<reference evidence="7 8" key="1">
    <citation type="submission" date="2021-01" db="EMBL/GenBank/DDBJ databases">
        <title>WGS of actinomycetes isolated from Thailand.</title>
        <authorList>
            <person name="Thawai C."/>
        </authorList>
    </citation>
    <scope>NUCLEOTIDE SEQUENCE [LARGE SCALE GENOMIC DNA]</scope>
    <source>
        <strain evidence="7 8">CA3R110</strain>
    </source>
</reference>
<feature type="transmembrane region" description="Helical" evidence="6">
    <location>
        <begin position="148"/>
        <end position="165"/>
    </location>
</feature>
<evidence type="ECO:0000313" key="8">
    <source>
        <dbReference type="Proteomes" id="UP000621510"/>
    </source>
</evidence>
<evidence type="ECO:0000256" key="1">
    <source>
        <dbReference type="ARBA" id="ARBA00004141"/>
    </source>
</evidence>
<feature type="transmembrane region" description="Helical" evidence="6">
    <location>
        <begin position="254"/>
        <end position="275"/>
    </location>
</feature>
<name>A0ABS1Q684_9ACTN</name>
<dbReference type="PANTHER" id="PTHR45649:SF26">
    <property type="entry name" value="OS04G0435100 PROTEIN"/>
    <property type="match status" value="1"/>
</dbReference>
<accession>A0ABS1Q684</accession>
<gene>
    <name evidence="7" type="ORF">JK364_46810</name>
</gene>
<feature type="transmembrane region" description="Helical" evidence="6">
    <location>
        <begin position="107"/>
        <end position="136"/>
    </location>
</feature>
<dbReference type="RefSeq" id="WP_201857545.1">
    <property type="nucleotide sequence ID" value="NZ_JAERRG010000036.1"/>
</dbReference>
<keyword evidence="2" id="KW-0813">Transport</keyword>
<evidence type="ECO:0000256" key="4">
    <source>
        <dbReference type="ARBA" id="ARBA00022989"/>
    </source>
</evidence>
<proteinExistence type="predicted"/>
<organism evidence="7 8">
    <name type="scientific">Streptomyces endocoffeicus</name>
    <dbReference type="NCBI Taxonomy" id="2898945"/>
    <lineage>
        <taxon>Bacteria</taxon>
        <taxon>Bacillati</taxon>
        <taxon>Actinomycetota</taxon>
        <taxon>Actinomycetes</taxon>
        <taxon>Kitasatosporales</taxon>
        <taxon>Streptomycetaceae</taxon>
        <taxon>Streptomyces</taxon>
    </lineage>
</organism>
<feature type="transmembrane region" description="Helical" evidence="6">
    <location>
        <begin position="425"/>
        <end position="444"/>
    </location>
</feature>
<dbReference type="PIRSF" id="PIRSF006060">
    <property type="entry name" value="AA_transporter"/>
    <property type="match status" value="1"/>
</dbReference>
<protein>
    <submittedName>
        <fullName evidence="7">Amino acid permease</fullName>
    </submittedName>
</protein>
<dbReference type="Gene3D" id="1.20.1740.10">
    <property type="entry name" value="Amino acid/polyamine transporter I"/>
    <property type="match status" value="1"/>
</dbReference>
<keyword evidence="4 6" id="KW-1133">Transmembrane helix</keyword>
<evidence type="ECO:0000256" key="6">
    <source>
        <dbReference type="SAM" id="Phobius"/>
    </source>
</evidence>
<feature type="transmembrane region" description="Helical" evidence="6">
    <location>
        <begin position="311"/>
        <end position="335"/>
    </location>
</feature>
<comment type="subcellular location">
    <subcellularLocation>
        <location evidence="1">Membrane</location>
        <topology evidence="1">Multi-pass membrane protein</topology>
    </subcellularLocation>
</comment>
<feature type="transmembrane region" description="Helical" evidence="6">
    <location>
        <begin position="456"/>
        <end position="478"/>
    </location>
</feature>
<comment type="caution">
    <text evidence="7">The sequence shown here is derived from an EMBL/GenBank/DDBJ whole genome shotgun (WGS) entry which is preliminary data.</text>
</comment>
<feature type="transmembrane region" description="Helical" evidence="6">
    <location>
        <begin position="355"/>
        <end position="377"/>
    </location>
</feature>
<sequence length="500" mass="53429">MIPPPHAPPHPSDEDQLAALGYAQQLKRELGFGTNFALGFAFVSPVVGLYSIVGAGMFASGPAWIWALLIALSGQMLVALVFAELASQFPISGGIYQWSRRLVGPRYGWFSGWIYSWTQIITFTSVSYLGGFWMAAVFGRHPDATEQLLWGFGVLLLVSAINLLGQNPLKYSVTVGIAAELIASIAIGLLLLLFFAENDWSVLLHDLGASHNWNGSTTEGFLAAVAVAGWAFVGFDACSALSEEVMDPRRHVPRALLMSLVVVGLVIVMNAVAVIRAQQGLTGLVQVLSVDPLTPLVTDAFGAWLSKPFQAVVLASFLACAIAIQTTATRILFSLSRDQALPLSRHLQKVAPNQVPANAVLTTTLIGAVILCVGLNGSAVSTLIAFTSGGFYASFTLAVAAALWARLRGRWDPSLGAFHLRGWGLLVNAIAVIWVCFETVNIAWPRPQLLAPNAPWYLEWAVPLIGLALTLIGALYLVRNPRPGVPVSAEKPDTAAAVPQ</sequence>
<feature type="transmembrane region" description="Helical" evidence="6">
    <location>
        <begin position="64"/>
        <end position="86"/>
    </location>
</feature>
<dbReference type="PANTHER" id="PTHR45649">
    <property type="entry name" value="AMINO-ACID PERMEASE BAT1"/>
    <property type="match status" value="1"/>
</dbReference>
<dbReference type="Pfam" id="PF13520">
    <property type="entry name" value="AA_permease_2"/>
    <property type="match status" value="1"/>
</dbReference>
<evidence type="ECO:0000256" key="3">
    <source>
        <dbReference type="ARBA" id="ARBA00022692"/>
    </source>
</evidence>
<keyword evidence="8" id="KW-1185">Reference proteome</keyword>
<feature type="transmembrane region" description="Helical" evidence="6">
    <location>
        <begin position="36"/>
        <end position="58"/>
    </location>
</feature>
<feature type="transmembrane region" description="Helical" evidence="6">
    <location>
        <begin position="177"/>
        <end position="196"/>
    </location>
</feature>
<keyword evidence="3 6" id="KW-0812">Transmembrane</keyword>